<dbReference type="GO" id="GO:0005634">
    <property type="term" value="C:nucleus"/>
    <property type="evidence" value="ECO:0007669"/>
    <property type="project" value="TreeGrafter"/>
</dbReference>
<evidence type="ECO:0000313" key="2">
    <source>
        <dbReference type="EMBL" id="RWS28750.1"/>
    </source>
</evidence>
<keyword evidence="3" id="KW-1185">Reference proteome</keyword>
<organism evidence="2 3">
    <name type="scientific">Leptotrombidium deliense</name>
    <dbReference type="NCBI Taxonomy" id="299467"/>
    <lineage>
        <taxon>Eukaryota</taxon>
        <taxon>Metazoa</taxon>
        <taxon>Ecdysozoa</taxon>
        <taxon>Arthropoda</taxon>
        <taxon>Chelicerata</taxon>
        <taxon>Arachnida</taxon>
        <taxon>Acari</taxon>
        <taxon>Acariformes</taxon>
        <taxon>Trombidiformes</taxon>
        <taxon>Prostigmata</taxon>
        <taxon>Anystina</taxon>
        <taxon>Parasitengona</taxon>
        <taxon>Trombiculoidea</taxon>
        <taxon>Trombiculidae</taxon>
        <taxon>Leptotrombidium</taxon>
    </lineage>
</organism>
<dbReference type="Pfam" id="PF07093">
    <property type="entry name" value="SGT1"/>
    <property type="match status" value="1"/>
</dbReference>
<dbReference type="VEuPathDB" id="VectorBase:LDEU003292"/>
<dbReference type="OrthoDB" id="27237at2759"/>
<dbReference type="AlphaFoldDB" id="A0A443SMJ6"/>
<feature type="region of interest" description="Disordered" evidence="1">
    <location>
        <begin position="494"/>
        <end position="514"/>
    </location>
</feature>
<proteinExistence type="predicted"/>
<name>A0A443SMJ6_9ACAR</name>
<evidence type="ECO:0000256" key="1">
    <source>
        <dbReference type="SAM" id="MobiDB-lite"/>
    </source>
</evidence>
<evidence type="ECO:0000313" key="3">
    <source>
        <dbReference type="Proteomes" id="UP000288716"/>
    </source>
</evidence>
<protein>
    <submittedName>
        <fullName evidence="2">Protein SGT1-like isoform X1</fullName>
    </submittedName>
</protein>
<dbReference type="InterPro" id="IPR010770">
    <property type="entry name" value="Ecd"/>
</dbReference>
<sequence>MASNTLEENSVRYTLFPKINCEKELVNTFLENYISDAYAKLANYLTRYIWHHTGFILKAVLDSKTGPHVQGVTIFDDNVDDEWFIVFLLVELTKFDHQLVVEVEDFDGQFLLIEAADSLPKWITPKTSEHRVFLHRGELHVIPLDICKSVNIVEAVDFVRQHHLKTRCDNCIQNDILRRINEFPAKIEILKHKARCYVPAAIVNLVREDPSLISHAIRSFYTRDVIDLKVCKTMKYFPPESRVMANIVMTRCMYSQLVCQKYTPDPKVGWDIPVSNSPNFKSYDLGMKIASGFEILVSGCNLQNESLGCEKKIYETQQWKTFVSNLEKSGYFRGLIKGSKEYDILLKRAEAYFVNTISDNTDSNIERNNSIEYVGKKIVKLLKKFDVDYTKLKREECNLEPEDNDDWMNIVPEELEIFLQQKFGSSNKSDLTELVTKVPKALKSFVNFKEAGIEGAEFPKSTPNDIENECTEVKLDVDMIGEALSNILHLKVHNSDTEDSSSDMSDYTECSDDSDDELRILDKNRWRKKLNESSQQNAKNSEIEMYMEAMDKELSTSSVGLSFEKKKPPLAVAENSDDSDYSPVDVDLNSLTNILESFNSQNGLPGPASNILSSMGIHLPPNIEETEGT</sequence>
<dbReference type="PANTHER" id="PTHR13060">
    <property type="entry name" value="SGT1 PROTEIN HSGT1 SUPPRESSOR OF GCR2"/>
    <property type="match status" value="1"/>
</dbReference>
<dbReference type="Proteomes" id="UP000288716">
    <property type="component" value="Unassembled WGS sequence"/>
</dbReference>
<accession>A0A443SMJ6</accession>
<comment type="caution">
    <text evidence="2">The sequence shown here is derived from an EMBL/GenBank/DDBJ whole genome shotgun (WGS) entry which is preliminary data.</text>
</comment>
<gene>
    <name evidence="2" type="ORF">B4U80_11497</name>
</gene>
<dbReference type="EMBL" id="NCKV01001234">
    <property type="protein sequence ID" value="RWS28750.1"/>
    <property type="molecule type" value="Genomic_DNA"/>
</dbReference>
<dbReference type="PANTHER" id="PTHR13060:SF0">
    <property type="entry name" value="PROTEIN ECDYSONELESS HOMOLOG"/>
    <property type="match status" value="1"/>
</dbReference>
<dbReference type="STRING" id="299467.A0A443SMJ6"/>
<reference evidence="2 3" key="1">
    <citation type="journal article" date="2018" name="Gigascience">
        <title>Genomes of trombidid mites reveal novel predicted allergens and laterally-transferred genes associated with secondary metabolism.</title>
        <authorList>
            <person name="Dong X."/>
            <person name="Chaisiri K."/>
            <person name="Xia D."/>
            <person name="Armstrong S.D."/>
            <person name="Fang Y."/>
            <person name="Donnelly M.J."/>
            <person name="Kadowaki T."/>
            <person name="McGarry J.W."/>
            <person name="Darby A.C."/>
            <person name="Makepeace B.L."/>
        </authorList>
    </citation>
    <scope>NUCLEOTIDE SEQUENCE [LARGE SCALE GENOMIC DNA]</scope>
    <source>
        <strain evidence="2">UoL-UT</strain>
    </source>
</reference>